<dbReference type="InterPro" id="IPR029058">
    <property type="entry name" value="AB_hydrolase_fold"/>
</dbReference>
<dbReference type="Pfam" id="PF12697">
    <property type="entry name" value="Abhydrolase_6"/>
    <property type="match status" value="1"/>
</dbReference>
<organism evidence="2 3">
    <name type="scientific">Exophiala sideris</name>
    <dbReference type="NCBI Taxonomy" id="1016849"/>
    <lineage>
        <taxon>Eukaryota</taxon>
        <taxon>Fungi</taxon>
        <taxon>Dikarya</taxon>
        <taxon>Ascomycota</taxon>
        <taxon>Pezizomycotina</taxon>
        <taxon>Eurotiomycetes</taxon>
        <taxon>Chaetothyriomycetidae</taxon>
        <taxon>Chaetothyriales</taxon>
        <taxon>Herpotrichiellaceae</taxon>
        <taxon>Exophiala</taxon>
    </lineage>
</organism>
<comment type="caution">
    <text evidence="2">The sequence shown here is derived from an EMBL/GenBank/DDBJ whole genome shotgun (WGS) entry which is preliminary data.</text>
</comment>
<sequence length="291" mass="31907">MPSTPTLILTHGSWHTPAYWDKARAILESKGYKCIAPQLLYTDTDKPVASIGPAIESLRKVIASEINDGNDVVVINHSFGGMVGCSAIKGFTRNNPSDIKHDSSGHVLGLVQTPAYAPRSNNALIDLYAVPGYVESLSSQDQVRPSEEGYSELLREPAGFFYNDLPPEEAQELISKLVKFSFSLGMSSDGVYAGWLDVPVWYLFCTLDQAITLKGQEIIVHVCRDDGAFVTTEVLEAGHSPAISKPRDVVRFIENATESFRTMAIESEFFDLPKGHIKSGPLPEMSTGNRR</sequence>
<keyword evidence="3" id="KW-1185">Reference proteome</keyword>
<dbReference type="SUPFAM" id="SSF53474">
    <property type="entry name" value="alpha/beta-Hydrolases"/>
    <property type="match status" value="1"/>
</dbReference>
<protein>
    <recommendedName>
        <fullName evidence="1">AB hydrolase-1 domain-containing protein</fullName>
    </recommendedName>
</protein>
<name>A0ABR0J0I8_9EURO</name>
<evidence type="ECO:0000313" key="2">
    <source>
        <dbReference type="EMBL" id="KAK5053537.1"/>
    </source>
</evidence>
<proteinExistence type="predicted"/>
<evidence type="ECO:0000259" key="1">
    <source>
        <dbReference type="Pfam" id="PF12697"/>
    </source>
</evidence>
<dbReference type="InterPro" id="IPR000073">
    <property type="entry name" value="AB_hydrolase_1"/>
</dbReference>
<dbReference type="InterPro" id="IPR052897">
    <property type="entry name" value="Sec-Metab_Biosynth_Hydrolase"/>
</dbReference>
<feature type="domain" description="AB hydrolase-1" evidence="1">
    <location>
        <begin position="7"/>
        <end position="251"/>
    </location>
</feature>
<evidence type="ECO:0000313" key="3">
    <source>
        <dbReference type="Proteomes" id="UP001345691"/>
    </source>
</evidence>
<gene>
    <name evidence="2" type="ORF">LTR69_009181</name>
</gene>
<dbReference type="PANTHER" id="PTHR37017:SF11">
    <property type="entry name" value="ESTERASE_LIPASE_THIOESTERASE DOMAIN-CONTAINING PROTEIN"/>
    <property type="match status" value="1"/>
</dbReference>
<dbReference type="Gene3D" id="3.40.50.1820">
    <property type="entry name" value="alpha/beta hydrolase"/>
    <property type="match status" value="1"/>
</dbReference>
<dbReference type="PANTHER" id="PTHR37017">
    <property type="entry name" value="AB HYDROLASE-1 DOMAIN-CONTAINING PROTEIN-RELATED"/>
    <property type="match status" value="1"/>
</dbReference>
<reference evidence="2 3" key="1">
    <citation type="submission" date="2023-08" db="EMBL/GenBank/DDBJ databases">
        <title>Black Yeasts Isolated from many extreme environments.</title>
        <authorList>
            <person name="Coleine C."/>
            <person name="Stajich J.E."/>
            <person name="Selbmann L."/>
        </authorList>
    </citation>
    <scope>NUCLEOTIDE SEQUENCE [LARGE SCALE GENOMIC DNA]</scope>
    <source>
        <strain evidence="2 3">CCFEE 6328</strain>
    </source>
</reference>
<dbReference type="Proteomes" id="UP001345691">
    <property type="component" value="Unassembled WGS sequence"/>
</dbReference>
<accession>A0ABR0J0I8</accession>
<dbReference type="EMBL" id="JAVRRF010000025">
    <property type="protein sequence ID" value="KAK5053537.1"/>
    <property type="molecule type" value="Genomic_DNA"/>
</dbReference>